<name>A0A7Z9BRH9_9CYAN</name>
<comment type="caution">
    <text evidence="1">The sequence shown here is derived from an EMBL/GenBank/DDBJ whole genome shotgun (WGS) entry which is preliminary data.</text>
</comment>
<evidence type="ECO:0000313" key="2">
    <source>
        <dbReference type="Proteomes" id="UP000184550"/>
    </source>
</evidence>
<gene>
    <name evidence="1" type="ORF">PL8927_50180</name>
</gene>
<dbReference type="EMBL" id="CZCU02000124">
    <property type="protein sequence ID" value="VXD15740.1"/>
    <property type="molecule type" value="Genomic_DNA"/>
</dbReference>
<dbReference type="AlphaFoldDB" id="A0A7Z9BRH9"/>
<reference evidence="1" key="1">
    <citation type="submission" date="2019-10" db="EMBL/GenBank/DDBJ databases">
        <authorList>
            <consortium name="Genoscope - CEA"/>
            <person name="William W."/>
        </authorList>
    </citation>
    <scope>NUCLEOTIDE SEQUENCE [LARGE SCALE GENOMIC DNA]</scope>
    <source>
        <strain evidence="1">BBR_PRJEB10992</strain>
    </source>
</reference>
<proteinExistence type="predicted"/>
<protein>
    <submittedName>
        <fullName evidence="1">Uncharacterized protein</fullName>
    </submittedName>
</protein>
<sequence>MKHFYGSNTYFKSPQVEISYNPYQGLKLSDKIFRILSKFLVEISYNPYQGLKQMNFNKNTSSLRIQLKSAIIPIRD</sequence>
<dbReference type="Proteomes" id="UP000184550">
    <property type="component" value="Unassembled WGS sequence"/>
</dbReference>
<accession>A0A7Z9BRH9</accession>
<organism evidence="1 2">
    <name type="scientific">Planktothrix serta PCC 8927</name>
    <dbReference type="NCBI Taxonomy" id="671068"/>
    <lineage>
        <taxon>Bacteria</taxon>
        <taxon>Bacillati</taxon>
        <taxon>Cyanobacteriota</taxon>
        <taxon>Cyanophyceae</taxon>
        <taxon>Oscillatoriophycideae</taxon>
        <taxon>Oscillatoriales</taxon>
        <taxon>Microcoleaceae</taxon>
        <taxon>Planktothrix</taxon>
    </lineage>
</organism>
<evidence type="ECO:0000313" key="1">
    <source>
        <dbReference type="EMBL" id="VXD15740.1"/>
    </source>
</evidence>
<keyword evidence="2" id="KW-1185">Reference proteome</keyword>